<organism evidence="2 3">
    <name type="scientific">Rangifer tarandus platyrhynchus</name>
    <name type="common">Svalbard reindeer</name>
    <dbReference type="NCBI Taxonomy" id="3082113"/>
    <lineage>
        <taxon>Eukaryota</taxon>
        <taxon>Metazoa</taxon>
        <taxon>Chordata</taxon>
        <taxon>Craniata</taxon>
        <taxon>Vertebrata</taxon>
        <taxon>Euteleostomi</taxon>
        <taxon>Mammalia</taxon>
        <taxon>Eutheria</taxon>
        <taxon>Laurasiatheria</taxon>
        <taxon>Artiodactyla</taxon>
        <taxon>Ruminantia</taxon>
        <taxon>Pecora</taxon>
        <taxon>Cervidae</taxon>
        <taxon>Odocoileinae</taxon>
        <taxon>Rangifer</taxon>
    </lineage>
</organism>
<sequence length="253" mass="27757">MEGLFIEPWRPSSWASPAPLMERKQLRAFLAAKSDPWLVFWELVGRGPEPCGPGSQRDKFLSFCPRTEGGASLPQEPTCVHSACAEDSEVAGSSPRPVASSLGEPVRIPGLVALILSMIQERLGVGREVLPAETPRARELKFNVAMRGWVHVPSSRLRVPQYRAEPPSWQPRALCPLQEASHSLAAAFSETSKGPAGAAAPAPMNRPPRPEPVLESEDAERLKLERRRTRRVAQPSAPMPLPVPLRSERPRPV</sequence>
<protein>
    <submittedName>
        <fullName evidence="2">Uncharacterized protein</fullName>
    </submittedName>
</protein>
<accession>A0ABN8ZHR7</accession>
<feature type="compositionally biased region" description="Low complexity" evidence="1">
    <location>
        <begin position="194"/>
        <end position="203"/>
    </location>
</feature>
<dbReference type="EMBL" id="OX459966">
    <property type="protein sequence ID" value="CAI9171389.1"/>
    <property type="molecule type" value="Genomic_DNA"/>
</dbReference>
<evidence type="ECO:0000313" key="3">
    <source>
        <dbReference type="Proteomes" id="UP001176941"/>
    </source>
</evidence>
<name>A0ABN8ZHR7_RANTA</name>
<keyword evidence="3" id="KW-1185">Reference proteome</keyword>
<feature type="region of interest" description="Disordered" evidence="1">
    <location>
        <begin position="189"/>
        <end position="253"/>
    </location>
</feature>
<proteinExistence type="predicted"/>
<reference evidence="2" key="1">
    <citation type="submission" date="2023-04" db="EMBL/GenBank/DDBJ databases">
        <authorList>
            <consortium name="ELIXIR-Norway"/>
        </authorList>
    </citation>
    <scope>NUCLEOTIDE SEQUENCE [LARGE SCALE GENOMIC DNA]</scope>
</reference>
<dbReference type="Proteomes" id="UP001176941">
    <property type="component" value="Chromosome 30"/>
</dbReference>
<evidence type="ECO:0000256" key="1">
    <source>
        <dbReference type="SAM" id="MobiDB-lite"/>
    </source>
</evidence>
<gene>
    <name evidence="2" type="ORF">MRATA1EN1_LOCUS20351</name>
</gene>
<evidence type="ECO:0000313" key="2">
    <source>
        <dbReference type="EMBL" id="CAI9171389.1"/>
    </source>
</evidence>